<reference evidence="14" key="1">
    <citation type="journal article" date="2020" name="Nat. Ecol. Evol.">
        <title>Deeply conserved synteny resolves early events in vertebrate evolution.</title>
        <authorList>
            <person name="Simakov O."/>
            <person name="Marletaz F."/>
            <person name="Yue J.X."/>
            <person name="O'Connell B."/>
            <person name="Jenkins J."/>
            <person name="Brandt A."/>
            <person name="Calef R."/>
            <person name="Tung C.H."/>
            <person name="Huang T.K."/>
            <person name="Schmutz J."/>
            <person name="Satoh N."/>
            <person name="Yu J.K."/>
            <person name="Putnam N.H."/>
            <person name="Green R.E."/>
            <person name="Rokhsar D.S."/>
        </authorList>
    </citation>
    <scope>NUCLEOTIDE SEQUENCE [LARGE SCALE GENOMIC DNA]</scope>
    <source>
        <strain evidence="14">S238N-H82</strain>
    </source>
</reference>
<dbReference type="PROSITE" id="PS50068">
    <property type="entry name" value="LDLRA_2"/>
    <property type="match status" value="1"/>
</dbReference>
<dbReference type="PROSITE" id="PS50070">
    <property type="entry name" value="KRINGLE_2"/>
    <property type="match status" value="1"/>
</dbReference>
<keyword evidence="3" id="KW-0597">Phosphoprotein</keyword>
<dbReference type="InterPro" id="IPR000001">
    <property type="entry name" value="Kringle"/>
</dbReference>
<dbReference type="Pfam" id="PF00051">
    <property type="entry name" value="Kringle"/>
    <property type="match status" value="1"/>
</dbReference>
<dbReference type="PANTHER" id="PTHR46335:SF1">
    <property type="entry name" value="CUBILIN"/>
    <property type="match status" value="1"/>
</dbReference>
<evidence type="ECO:0000256" key="8">
    <source>
        <dbReference type="PROSITE-ProRule" id="PRU00121"/>
    </source>
</evidence>
<evidence type="ECO:0000256" key="10">
    <source>
        <dbReference type="PROSITE-ProRule" id="PRU00302"/>
    </source>
</evidence>
<dbReference type="CDD" id="cd07066">
    <property type="entry name" value="CRD_FZ"/>
    <property type="match status" value="1"/>
</dbReference>
<feature type="domain" description="Sushi" evidence="13">
    <location>
        <begin position="319"/>
        <end position="385"/>
    </location>
</feature>
<dbReference type="Gene3D" id="2.10.70.10">
    <property type="entry name" value="Complement Module, domain 1"/>
    <property type="match status" value="1"/>
</dbReference>
<name>A0A9J7LLR2_BRAFL</name>
<gene>
    <name evidence="15" type="primary">LOC118421834</name>
</gene>
<keyword evidence="14" id="KW-1185">Reference proteome</keyword>
<dbReference type="PROSITE" id="PS50923">
    <property type="entry name" value="SUSHI"/>
    <property type="match status" value="1"/>
</dbReference>
<dbReference type="SUPFAM" id="SSF57440">
    <property type="entry name" value="Kringle-like"/>
    <property type="match status" value="1"/>
</dbReference>
<dbReference type="GO" id="GO:0005886">
    <property type="term" value="C:plasma membrane"/>
    <property type="evidence" value="ECO:0007669"/>
    <property type="project" value="UniProtKB-SubCell"/>
</dbReference>
<dbReference type="PROSITE" id="PS50038">
    <property type="entry name" value="FZ"/>
    <property type="match status" value="1"/>
</dbReference>
<dbReference type="GO" id="GO:0005524">
    <property type="term" value="F:ATP binding"/>
    <property type="evidence" value="ECO:0007669"/>
    <property type="project" value="UniProtKB-KW"/>
</dbReference>
<evidence type="ECO:0000256" key="7">
    <source>
        <dbReference type="ARBA" id="ARBA00023157"/>
    </source>
</evidence>
<dbReference type="OrthoDB" id="547680at2759"/>
<dbReference type="GO" id="GO:0005230">
    <property type="term" value="F:extracellular ligand-gated monoatomic ion channel activity"/>
    <property type="evidence" value="ECO:0007669"/>
    <property type="project" value="InterPro"/>
</dbReference>
<feature type="domain" description="FZ" evidence="11">
    <location>
        <begin position="107"/>
        <end position="261"/>
    </location>
</feature>
<dbReference type="RefSeq" id="XP_035685228.1">
    <property type="nucleotide sequence ID" value="XM_035829335.1"/>
</dbReference>
<accession>A0A9J7LLR2</accession>
<dbReference type="Gene3D" id="4.10.400.10">
    <property type="entry name" value="Low-density Lipoprotein Receptor"/>
    <property type="match status" value="1"/>
</dbReference>
<dbReference type="InterPro" id="IPR000436">
    <property type="entry name" value="Sushi_SCR_CCP_dom"/>
</dbReference>
<dbReference type="InterPro" id="IPR008979">
    <property type="entry name" value="Galactose-bd-like_sf"/>
</dbReference>
<sequence>MVGRVIIINRGDCCQERINPFNIHIGDSELIHTNPKCGGDHQIDVSQPSISVPCEGMKGRYVGVRLPGPSRTLTLCEVHISGIVKCSPGYFRCADKYTCILSWRRCDGTSDCPDRSDEERCVCSRIPEDFQLNSRLTMLPNPMKQTTAEEIRNSSAVELLNSSYSIAGEHHPELREFVSTVIFPGCNVTKENLHHCPSSNITASCVGRQLLPCRSWCEEVFSMSEALMRDLLPPCELFPSPQHACWNPEPAVKDTEVCYHGTGTNYRGAWSTTTSGAKSLEWSDDNYKAEYPWANLDKNYCRNPTGLERPFCLTEDDSVSCADRGPPIYGKRTPSKRFYLLEEKVTYTCNDGYMLEYGYPREVRCRQGNSSSAGVWEYHMPTCSVNYKRRLQKELLGTYSASLAPDENVTINFWGEVEQIVNLDEKKEQLLASLIIDFTWYDARLKWNPKYYGDIETFSVPGKDIWIPAFTLKRK</sequence>
<keyword evidence="10" id="KW-0768">Sushi</keyword>
<evidence type="ECO:0000256" key="5">
    <source>
        <dbReference type="ARBA" id="ARBA00022741"/>
    </source>
</evidence>
<dbReference type="Gene3D" id="1.10.2000.10">
    <property type="entry name" value="Frizzled cysteine-rich domain"/>
    <property type="match status" value="1"/>
</dbReference>
<evidence type="ECO:0000256" key="3">
    <source>
        <dbReference type="ARBA" id="ARBA00022553"/>
    </source>
</evidence>
<dbReference type="SUPFAM" id="SSF49785">
    <property type="entry name" value="Galactose-binding domain-like"/>
    <property type="match status" value="1"/>
</dbReference>
<dbReference type="AlphaFoldDB" id="A0A9J7LLR2"/>
<dbReference type="Gene3D" id="2.60.120.260">
    <property type="entry name" value="Galactose-binding domain-like"/>
    <property type="match status" value="1"/>
</dbReference>
<dbReference type="InterPro" id="IPR036734">
    <property type="entry name" value="Neur_chan_lig-bd_sf"/>
</dbReference>
<evidence type="ECO:0000256" key="6">
    <source>
        <dbReference type="ARBA" id="ARBA00022840"/>
    </source>
</evidence>
<keyword evidence="6" id="KW-0067">ATP-binding</keyword>
<dbReference type="SMART" id="SM00032">
    <property type="entry name" value="CCP"/>
    <property type="match status" value="1"/>
</dbReference>
<proteinExistence type="predicted"/>
<keyword evidence="7 9" id="KW-1015">Disulfide bond</keyword>
<dbReference type="InterPro" id="IPR020067">
    <property type="entry name" value="Frizzled_dom"/>
</dbReference>
<dbReference type="Gene3D" id="2.40.20.10">
    <property type="entry name" value="Plasminogen Kringle 4"/>
    <property type="match status" value="1"/>
</dbReference>
<dbReference type="SUPFAM" id="SSF57535">
    <property type="entry name" value="Complement control module/SCR domain"/>
    <property type="match status" value="1"/>
</dbReference>
<dbReference type="InterPro" id="IPR006202">
    <property type="entry name" value="Neur_chan_lig-bd"/>
</dbReference>
<reference evidence="15" key="2">
    <citation type="submission" date="2025-08" db="UniProtKB">
        <authorList>
            <consortium name="RefSeq"/>
        </authorList>
    </citation>
    <scope>IDENTIFICATION</scope>
    <source>
        <strain evidence="15">S238N-H82</strain>
        <tissue evidence="15">Testes</tissue>
    </source>
</reference>
<dbReference type="InterPro" id="IPR036790">
    <property type="entry name" value="Frizzled_dom_sf"/>
</dbReference>
<dbReference type="Pfam" id="PF00057">
    <property type="entry name" value="Ldl_recept_a"/>
    <property type="match status" value="1"/>
</dbReference>
<protein>
    <submittedName>
        <fullName evidence="15">Uncharacterized protein LOC118421834</fullName>
    </submittedName>
</protein>
<evidence type="ECO:0000313" key="15">
    <source>
        <dbReference type="RefSeq" id="XP_035685228.1"/>
    </source>
</evidence>
<dbReference type="PANTHER" id="PTHR46335">
    <property type="entry name" value="CUBILIN"/>
    <property type="match status" value="1"/>
</dbReference>
<dbReference type="InterPro" id="IPR038178">
    <property type="entry name" value="Kringle_sf"/>
</dbReference>
<dbReference type="Pfam" id="PF02931">
    <property type="entry name" value="Neur_chan_LBD"/>
    <property type="match status" value="1"/>
</dbReference>
<dbReference type="GeneID" id="118421834"/>
<feature type="disulfide bond" evidence="9">
    <location>
        <begin position="106"/>
        <end position="121"/>
    </location>
</feature>
<evidence type="ECO:0000256" key="2">
    <source>
        <dbReference type="ARBA" id="ARBA00004479"/>
    </source>
</evidence>
<evidence type="ECO:0000256" key="1">
    <source>
        <dbReference type="ARBA" id="ARBA00004162"/>
    </source>
</evidence>
<keyword evidence="5" id="KW-0547">Nucleotide-binding</keyword>
<dbReference type="PRINTS" id="PR00018">
    <property type="entry name" value="KRINGLE"/>
</dbReference>
<dbReference type="SMART" id="SM00192">
    <property type="entry name" value="LDLa"/>
    <property type="match status" value="1"/>
</dbReference>
<organism evidence="14 15">
    <name type="scientific">Branchiostoma floridae</name>
    <name type="common">Florida lancelet</name>
    <name type="synonym">Amphioxus</name>
    <dbReference type="NCBI Taxonomy" id="7739"/>
    <lineage>
        <taxon>Eukaryota</taxon>
        <taxon>Metazoa</taxon>
        <taxon>Chordata</taxon>
        <taxon>Cephalochordata</taxon>
        <taxon>Leptocardii</taxon>
        <taxon>Amphioxiformes</taxon>
        <taxon>Branchiostomatidae</taxon>
        <taxon>Branchiostoma</taxon>
    </lineage>
</organism>
<evidence type="ECO:0000259" key="12">
    <source>
        <dbReference type="PROSITE" id="PS50070"/>
    </source>
</evidence>
<dbReference type="SMART" id="SM00130">
    <property type="entry name" value="KR"/>
    <property type="match status" value="1"/>
</dbReference>
<evidence type="ECO:0000256" key="9">
    <source>
        <dbReference type="PROSITE-ProRule" id="PRU00124"/>
    </source>
</evidence>
<dbReference type="SUPFAM" id="SSF63712">
    <property type="entry name" value="Nicotinic receptor ligand binding domain-like"/>
    <property type="match status" value="1"/>
</dbReference>
<dbReference type="FunFam" id="1.10.2000.10:FF:000030">
    <property type="entry name" value="Uncharacterized protein"/>
    <property type="match status" value="1"/>
</dbReference>
<keyword evidence="4 8" id="KW-0420">Kringle</keyword>
<dbReference type="Gene3D" id="2.70.170.10">
    <property type="entry name" value="Neurotransmitter-gated ion-channel ligand-binding domain"/>
    <property type="match status" value="1"/>
</dbReference>
<comment type="caution">
    <text evidence="8">Lacks conserved residue(s) required for the propagation of feature annotation.</text>
</comment>
<dbReference type="InterPro" id="IPR013806">
    <property type="entry name" value="Kringle-like"/>
</dbReference>
<evidence type="ECO:0000256" key="4">
    <source>
        <dbReference type="ARBA" id="ARBA00022572"/>
    </source>
</evidence>
<feature type="domain" description="Kringle" evidence="12">
    <location>
        <begin position="257"/>
        <end position="319"/>
    </location>
</feature>
<dbReference type="InterPro" id="IPR035976">
    <property type="entry name" value="Sushi/SCR/CCP_sf"/>
</dbReference>
<dbReference type="CDD" id="cd00033">
    <property type="entry name" value="CCP"/>
    <property type="match status" value="1"/>
</dbReference>
<dbReference type="Proteomes" id="UP000001554">
    <property type="component" value="Chromosome 8"/>
</dbReference>
<dbReference type="KEGG" id="bfo:118421834"/>
<dbReference type="InterPro" id="IPR002172">
    <property type="entry name" value="LDrepeatLR_classA_rpt"/>
</dbReference>
<evidence type="ECO:0000259" key="11">
    <source>
        <dbReference type="PROSITE" id="PS50038"/>
    </source>
</evidence>
<evidence type="ECO:0000259" key="13">
    <source>
        <dbReference type="PROSITE" id="PS50923"/>
    </source>
</evidence>
<dbReference type="CDD" id="cd00112">
    <property type="entry name" value="LDLa"/>
    <property type="match status" value="1"/>
</dbReference>
<comment type="subcellular location">
    <subcellularLocation>
        <location evidence="1">Cell membrane</location>
        <topology evidence="1">Single-pass membrane protein</topology>
    </subcellularLocation>
    <subcellularLocation>
        <location evidence="2">Membrane</location>
        <topology evidence="2">Single-pass type I membrane protein</topology>
    </subcellularLocation>
</comment>
<dbReference type="InterPro" id="IPR036055">
    <property type="entry name" value="LDL_receptor-like_sf"/>
</dbReference>
<dbReference type="SUPFAM" id="SSF57424">
    <property type="entry name" value="LDL receptor-like module"/>
    <property type="match status" value="1"/>
</dbReference>
<evidence type="ECO:0000313" key="14">
    <source>
        <dbReference type="Proteomes" id="UP000001554"/>
    </source>
</evidence>